<comment type="caution">
    <text evidence="1">The sequence shown here is derived from an EMBL/GenBank/DDBJ whole genome shotgun (WGS) entry which is preliminary data.</text>
</comment>
<accession>A8B8M0</accession>
<dbReference type="EMBL" id="AACB03000004">
    <property type="protein sequence ID" value="KAE8302431.1"/>
    <property type="molecule type" value="Genomic_DNA"/>
</dbReference>
<dbReference type="AlphaFoldDB" id="A8B8M0"/>
<dbReference type="GeneID" id="5701553"/>
<protein>
    <submittedName>
        <fullName evidence="1">Uncharacterized protein</fullName>
    </submittedName>
</protein>
<evidence type="ECO:0000313" key="1">
    <source>
        <dbReference type="EMBL" id="KAE8302431.1"/>
    </source>
</evidence>
<dbReference type="VEuPathDB" id="GiardiaDB:GL50803_11342"/>
<gene>
    <name evidence="1" type="ORF">GL50803_0011342</name>
</gene>
<dbReference type="Proteomes" id="UP000001548">
    <property type="component" value="Unassembled WGS sequence"/>
</dbReference>
<keyword evidence="2" id="KW-1185">Reference proteome</keyword>
<evidence type="ECO:0000313" key="2">
    <source>
        <dbReference type="Proteomes" id="UP000001548"/>
    </source>
</evidence>
<organism evidence="1 2">
    <name type="scientific">Giardia intestinalis (strain ATCC 50803 / WB clone C6)</name>
    <name type="common">Giardia lamblia</name>
    <dbReference type="NCBI Taxonomy" id="184922"/>
    <lineage>
        <taxon>Eukaryota</taxon>
        <taxon>Metamonada</taxon>
        <taxon>Diplomonadida</taxon>
        <taxon>Hexamitidae</taxon>
        <taxon>Giardiinae</taxon>
        <taxon>Giardia</taxon>
    </lineage>
</organism>
<sequence length="125" mass="13892">MASQFTQSQIEAKMNEIRRANATAKLIPTSALCQWAVELLSGTHSSLMNPPASVSVEPTLQDEEDLGEDATEFGDIVELKGHKFVICNGLVIPKDLLEDKVLPMIDNYMKEHGITLDQVFNEMMQ</sequence>
<dbReference type="KEGG" id="gla:GL50803_0011342"/>
<reference evidence="1 2" key="1">
    <citation type="journal article" date="2007" name="Science">
        <title>Genomic minimalism in the early diverging intestinal parasite Giardia lamblia.</title>
        <authorList>
            <person name="Morrison H.G."/>
            <person name="McArthur A.G."/>
            <person name="Gillin F.D."/>
            <person name="Aley S.B."/>
            <person name="Adam R.D."/>
            <person name="Olsen G.J."/>
            <person name="Best A.A."/>
            <person name="Cande W.Z."/>
            <person name="Chen F."/>
            <person name="Cipriano M.J."/>
            <person name="Davids B.J."/>
            <person name="Dawson S.C."/>
            <person name="Elmendorf H.G."/>
            <person name="Hehl A.B."/>
            <person name="Holder M.E."/>
            <person name="Huse S.M."/>
            <person name="Kim U.U."/>
            <person name="Lasek-Nesselquist E."/>
            <person name="Manning G."/>
            <person name="Nigam A."/>
            <person name="Nixon J.E."/>
            <person name="Palm D."/>
            <person name="Passamaneck N.E."/>
            <person name="Prabhu A."/>
            <person name="Reich C.I."/>
            <person name="Reiner D.S."/>
            <person name="Samuelson J."/>
            <person name="Svard S.G."/>
            <person name="Sogin M.L."/>
        </authorList>
    </citation>
    <scope>NUCLEOTIDE SEQUENCE [LARGE SCALE GENOMIC DNA]</scope>
    <source>
        <strain evidence="1 2">WB C6</strain>
    </source>
</reference>
<dbReference type="RefSeq" id="XP_001708638.1">
    <property type="nucleotide sequence ID" value="XM_001708586.1"/>
</dbReference>
<dbReference type="OMA" id="KFVICNG"/>
<dbReference type="HOGENOM" id="CLU_1996926_0_0_1"/>
<name>A8B8M0_GIAIC</name>
<proteinExistence type="predicted"/>